<reference evidence="2" key="1">
    <citation type="submission" date="2022-11" db="UniProtKB">
        <authorList>
            <consortium name="WormBaseParasite"/>
        </authorList>
    </citation>
    <scope>IDENTIFICATION</scope>
</reference>
<evidence type="ECO:0000313" key="2">
    <source>
        <dbReference type="WBParaSite" id="PS1159_v2.g16402.t1"/>
    </source>
</evidence>
<accession>A0AC35FFX8</accession>
<evidence type="ECO:0000313" key="1">
    <source>
        <dbReference type="Proteomes" id="UP000887580"/>
    </source>
</evidence>
<dbReference type="WBParaSite" id="PS1159_v2.g16402.t1">
    <property type="protein sequence ID" value="PS1159_v2.g16402.t1"/>
    <property type="gene ID" value="PS1159_v2.g16402"/>
</dbReference>
<name>A0AC35FFX8_9BILA</name>
<protein>
    <submittedName>
        <fullName evidence="2">Uncharacterized protein</fullName>
    </submittedName>
</protein>
<organism evidence="1 2">
    <name type="scientific">Panagrolaimus sp. PS1159</name>
    <dbReference type="NCBI Taxonomy" id="55785"/>
    <lineage>
        <taxon>Eukaryota</taxon>
        <taxon>Metazoa</taxon>
        <taxon>Ecdysozoa</taxon>
        <taxon>Nematoda</taxon>
        <taxon>Chromadorea</taxon>
        <taxon>Rhabditida</taxon>
        <taxon>Tylenchina</taxon>
        <taxon>Panagrolaimomorpha</taxon>
        <taxon>Panagrolaimoidea</taxon>
        <taxon>Panagrolaimidae</taxon>
        <taxon>Panagrolaimus</taxon>
    </lineage>
</organism>
<dbReference type="Proteomes" id="UP000887580">
    <property type="component" value="Unplaced"/>
</dbReference>
<sequence length="279" mass="30761">MKSECGLSTPALLAGIGDVRIRQRMEACQQGIVQLDSLRQKHTRLMEQLRSQYPDFATPPTRSTSTTTTTIENLHAHYSKTLPPITESPPTQHRYESTTLPQPSSSSSFINSSTSSTSPPSTSLPTAMNAAFATRCESPISACMSSHRSSVSIDSGYTSISSDPFLSTISATPIQNRFGRKQREDSSWQRPRSMFAMISTSTSNNNNNNEEEEEKNNFGGDNIKDKEKESFANVSVASTARKLLDTSTFSQITPPPMSRKFATLQKTPVSFLTQKFILK</sequence>
<proteinExistence type="predicted"/>